<protein>
    <submittedName>
        <fullName evidence="1">Uncharacterized protein</fullName>
    </submittedName>
</protein>
<name>A0ABR2NWL5_9ROSI</name>
<comment type="caution">
    <text evidence="1">The sequence shown here is derived from an EMBL/GenBank/DDBJ whole genome shotgun (WGS) entry which is preliminary data.</text>
</comment>
<dbReference type="EMBL" id="JBBPBN010000094">
    <property type="protein sequence ID" value="KAK8980557.1"/>
    <property type="molecule type" value="Genomic_DNA"/>
</dbReference>
<accession>A0ABR2NWL5</accession>
<organism evidence="1 2">
    <name type="scientific">Hibiscus sabdariffa</name>
    <name type="common">roselle</name>
    <dbReference type="NCBI Taxonomy" id="183260"/>
    <lineage>
        <taxon>Eukaryota</taxon>
        <taxon>Viridiplantae</taxon>
        <taxon>Streptophyta</taxon>
        <taxon>Embryophyta</taxon>
        <taxon>Tracheophyta</taxon>
        <taxon>Spermatophyta</taxon>
        <taxon>Magnoliopsida</taxon>
        <taxon>eudicotyledons</taxon>
        <taxon>Gunneridae</taxon>
        <taxon>Pentapetalae</taxon>
        <taxon>rosids</taxon>
        <taxon>malvids</taxon>
        <taxon>Malvales</taxon>
        <taxon>Malvaceae</taxon>
        <taxon>Malvoideae</taxon>
        <taxon>Hibiscus</taxon>
    </lineage>
</organism>
<evidence type="ECO:0000313" key="1">
    <source>
        <dbReference type="EMBL" id="KAK8980557.1"/>
    </source>
</evidence>
<reference evidence="1 2" key="1">
    <citation type="journal article" date="2024" name="G3 (Bethesda)">
        <title>Genome assembly of Hibiscus sabdariffa L. provides insights into metabolisms of medicinal natural products.</title>
        <authorList>
            <person name="Kim T."/>
        </authorList>
    </citation>
    <scope>NUCLEOTIDE SEQUENCE [LARGE SCALE GENOMIC DNA]</scope>
    <source>
        <strain evidence="1">TK-2024</strain>
        <tissue evidence="1">Old leaves</tissue>
    </source>
</reference>
<keyword evidence="2" id="KW-1185">Reference proteome</keyword>
<evidence type="ECO:0000313" key="2">
    <source>
        <dbReference type="Proteomes" id="UP001396334"/>
    </source>
</evidence>
<gene>
    <name evidence="1" type="ORF">V6N11_074168</name>
</gene>
<sequence>MDDNIVNPLTKRLAQQEHDRHTKTLGIRYMIGLSVSGRLLDCFNNLPRQDDKGDVSAETTGPAWAVAWADDQISVERLAVLWLISKSSN</sequence>
<dbReference type="Proteomes" id="UP001396334">
    <property type="component" value="Unassembled WGS sequence"/>
</dbReference>
<proteinExistence type="predicted"/>